<keyword evidence="4" id="KW-0396">Initiation factor</keyword>
<dbReference type="GO" id="GO:0005829">
    <property type="term" value="C:cytosol"/>
    <property type="evidence" value="ECO:0007669"/>
    <property type="project" value="UniProtKB-SubCell"/>
</dbReference>
<dbReference type="PANTHER" id="PTHR45989">
    <property type="entry name" value="TRANSLATION INITIATION FACTOR EIF-2B SUBUNIT GAMMA"/>
    <property type="match status" value="1"/>
</dbReference>
<dbReference type="GO" id="GO:0005085">
    <property type="term" value="F:guanyl-nucleotide exchange factor activity"/>
    <property type="evidence" value="ECO:0007669"/>
    <property type="project" value="TreeGrafter"/>
</dbReference>
<dbReference type="Gene3D" id="2.160.10.10">
    <property type="entry name" value="Hexapeptide repeat proteins"/>
    <property type="match status" value="1"/>
</dbReference>
<evidence type="ECO:0000256" key="6">
    <source>
        <dbReference type="ARBA" id="ARBA00044196"/>
    </source>
</evidence>
<keyword evidence="5" id="KW-0648">Protein biosynthesis</keyword>
<evidence type="ECO:0000313" key="10">
    <source>
        <dbReference type="Proteomes" id="UP000078046"/>
    </source>
</evidence>
<keyword evidence="3" id="KW-0963">Cytoplasm</keyword>
<name>A0A177ATR6_9BILA</name>
<organism evidence="9 10">
    <name type="scientific">Intoshia linei</name>
    <dbReference type="NCBI Taxonomy" id="1819745"/>
    <lineage>
        <taxon>Eukaryota</taxon>
        <taxon>Metazoa</taxon>
        <taxon>Spiralia</taxon>
        <taxon>Lophotrochozoa</taxon>
        <taxon>Mesozoa</taxon>
        <taxon>Orthonectida</taxon>
        <taxon>Rhopaluridae</taxon>
        <taxon>Intoshia</taxon>
    </lineage>
</organism>
<dbReference type="PANTHER" id="PTHR45989:SF1">
    <property type="entry name" value="TRANSLATION INITIATION FACTOR EIF-2B SUBUNIT GAMMA"/>
    <property type="match status" value="1"/>
</dbReference>
<protein>
    <recommendedName>
        <fullName evidence="6">Translation initiation factor eIF2B subunit gamma</fullName>
    </recommendedName>
    <alternativeName>
        <fullName evidence="7">eIF2B GDP-GTP exchange factor subunit gamma</fullName>
    </alternativeName>
</protein>
<gene>
    <name evidence="9" type="ORF">A3Q56_06850</name>
</gene>
<comment type="similarity">
    <text evidence="2">Belongs to the eIF-2B gamma/epsilon subunits family.</text>
</comment>
<accession>A0A177ATR6</accession>
<comment type="subcellular location">
    <subcellularLocation>
        <location evidence="1">Cytoplasm</location>
        <location evidence="1">Cytosol</location>
    </subcellularLocation>
</comment>
<dbReference type="GO" id="GO:0003743">
    <property type="term" value="F:translation initiation factor activity"/>
    <property type="evidence" value="ECO:0007669"/>
    <property type="project" value="UniProtKB-KW"/>
</dbReference>
<evidence type="ECO:0000256" key="7">
    <source>
        <dbReference type="ARBA" id="ARBA00044229"/>
    </source>
</evidence>
<dbReference type="GO" id="GO:0005851">
    <property type="term" value="C:eukaryotic translation initiation factor 2B complex"/>
    <property type="evidence" value="ECO:0007669"/>
    <property type="project" value="TreeGrafter"/>
</dbReference>
<evidence type="ECO:0000256" key="2">
    <source>
        <dbReference type="ARBA" id="ARBA00007878"/>
    </source>
</evidence>
<evidence type="ECO:0000256" key="4">
    <source>
        <dbReference type="ARBA" id="ARBA00022540"/>
    </source>
</evidence>
<dbReference type="GO" id="GO:0002183">
    <property type="term" value="P:cytoplasmic translational initiation"/>
    <property type="evidence" value="ECO:0007669"/>
    <property type="project" value="TreeGrafter"/>
</dbReference>
<comment type="subunit">
    <text evidence="8">Component of the translation initiation factor 2B (eIF2B) complex which is a heterodecamer of two sets of five different subunits: alpha, beta, gamma, delta and epsilon. Subunits alpha, beta and delta comprise a regulatory subcomplex and subunits epsilon and gamma comprise a catalytic subcomplex. Within the complex, the hexameric regulatory complex resides at the center, with the two heterodimeric catalytic subcomplexes bound on opposite sides.</text>
</comment>
<dbReference type="InterPro" id="IPR029044">
    <property type="entry name" value="Nucleotide-diphossugar_trans"/>
</dbReference>
<dbReference type="Proteomes" id="UP000078046">
    <property type="component" value="Unassembled WGS sequence"/>
</dbReference>
<dbReference type="Gene3D" id="3.90.550.10">
    <property type="entry name" value="Spore Coat Polysaccharide Biosynthesis Protein SpsA, Chain A"/>
    <property type="match status" value="1"/>
</dbReference>
<dbReference type="AlphaFoldDB" id="A0A177ATR6"/>
<comment type="caution">
    <text evidence="9">The sequence shown here is derived from an EMBL/GenBank/DDBJ whole genome shotgun (WGS) entry which is preliminary data.</text>
</comment>
<evidence type="ECO:0000256" key="1">
    <source>
        <dbReference type="ARBA" id="ARBA00004514"/>
    </source>
</evidence>
<evidence type="ECO:0000256" key="5">
    <source>
        <dbReference type="ARBA" id="ARBA00022917"/>
    </source>
</evidence>
<dbReference type="EMBL" id="LWCA01001301">
    <property type="protein sequence ID" value="OAF65418.1"/>
    <property type="molecule type" value="Genomic_DNA"/>
</dbReference>
<dbReference type="SUPFAM" id="SSF53448">
    <property type="entry name" value="Nucleotide-diphospho-sugar transferases"/>
    <property type="match status" value="1"/>
</dbReference>
<keyword evidence="10" id="KW-1185">Reference proteome</keyword>
<evidence type="ECO:0000313" key="9">
    <source>
        <dbReference type="EMBL" id="OAF65418.1"/>
    </source>
</evidence>
<reference evidence="9 10" key="1">
    <citation type="submission" date="2016-04" db="EMBL/GenBank/DDBJ databases">
        <title>The genome of Intoshia linei affirms orthonectids as highly simplified spiralians.</title>
        <authorList>
            <person name="Mikhailov K.V."/>
            <person name="Slusarev G.S."/>
            <person name="Nikitin M.A."/>
            <person name="Logacheva M.D."/>
            <person name="Penin A."/>
            <person name="Aleoshin V."/>
            <person name="Panchin Y.V."/>
        </authorList>
    </citation>
    <scope>NUCLEOTIDE SEQUENCE [LARGE SCALE GENOMIC DNA]</scope>
    <source>
        <strain evidence="9">Intl2013</strain>
        <tissue evidence="9">Whole animal</tissue>
    </source>
</reference>
<proteinExistence type="inferred from homology"/>
<evidence type="ECO:0000256" key="8">
    <source>
        <dbReference type="ARBA" id="ARBA00046432"/>
    </source>
</evidence>
<evidence type="ECO:0000256" key="3">
    <source>
        <dbReference type="ARBA" id="ARBA00022490"/>
    </source>
</evidence>
<sequence>MCLNKVRCNSNENNGIVPIIFNIDGSALEDVKWKNQLQDKLKLINAPLLVFSIISLFTSGFKDVFVFIQESEEKSIEYYESFIFSKNCIQSGKQIIHWVTIPNSEIETSIIHNLHQIQHVQCEAYLILPNDIFITGEINSFIDNYIAHRSDFHILTTSNASIQSLMKKVDPKDFISLFVSKDGAILSLYNGFDVQSDKDAYACKLNLYNTGVFILKRNTLTDCLFDKTIKIHKNNILKLMLSIKKRKTTESKMYHNSSNFQDSVDTSVHCRYFDTDEFNVRCNNLINILECNKRALNNLSKLENSPIITAKGIKKSLIENNFTANSDKKNKIIIIESSIGKNCILTGNIKIVNSIICDNVEITSNSKITNCYVHENSKITQDVDLQTHIYHCQKAKKK</sequence>
<dbReference type="InterPro" id="IPR051960">
    <property type="entry name" value="eIF2B_gamma"/>
</dbReference>